<evidence type="ECO:0000256" key="6">
    <source>
        <dbReference type="ARBA" id="ARBA00022723"/>
    </source>
</evidence>
<dbReference type="PANTHER" id="PTHR24292:SF54">
    <property type="entry name" value="CYP9F3-RELATED"/>
    <property type="match status" value="1"/>
</dbReference>
<evidence type="ECO:0000256" key="11">
    <source>
        <dbReference type="ARBA" id="ARBA00023136"/>
    </source>
</evidence>
<dbReference type="PROSITE" id="PS51762">
    <property type="entry name" value="GH16_2"/>
    <property type="match status" value="1"/>
</dbReference>
<evidence type="ECO:0000256" key="3">
    <source>
        <dbReference type="ARBA" id="ARBA00004406"/>
    </source>
</evidence>
<evidence type="ECO:0000256" key="10">
    <source>
        <dbReference type="ARBA" id="ARBA00023033"/>
    </source>
</evidence>
<reference evidence="13" key="1">
    <citation type="submission" date="2021-06" db="EMBL/GenBank/DDBJ databases">
        <authorList>
            <person name="Hodson N. C."/>
            <person name="Mongue J. A."/>
            <person name="Jaron S. K."/>
        </authorList>
    </citation>
    <scope>NUCLEOTIDE SEQUENCE</scope>
</reference>
<dbReference type="Proteomes" id="UP000708208">
    <property type="component" value="Unassembled WGS sequence"/>
</dbReference>
<evidence type="ECO:0000313" key="13">
    <source>
        <dbReference type="EMBL" id="CAG7825766.1"/>
    </source>
</evidence>
<sequence>MLLLTIGLIPASNDSHYKPHEKYLSSLSEISEEDDSEVSITKTNKDRVYKRGELIFSDEFDSFDLEIWNHEITLGGNSEWEFQMYVNSRSNSYARDGYLYIRPTLTSDRYGVDFVYNGQLSIEGSIPVEECTSTANWGCNRSGNYPDVINPAMSAKIRTADSFYFKYGRVDVRAKIPSADWTITTVQLVPRFNVYGSDWPASGQIEIMTSRGNKNLQLSNGDKIGPDVVTSRAHFGPEYRRNGQECTLTSFESPGEGFDADFHTYSVEWTDEQIEFLIDNMTTRVIVPPNEGFWHYGCLDTSGFNSPWEAAENKRMAPFDQKFYLVLNVAAGGTNIGMWPDDLTVSSGTSKKKPWSNTRKAFLEFYESLNDWYPSWEGDSGAFIIDYIRQLYEAVHLLPQISSLLYFVWNSNYWPDKGVTVAKVENLIVRMMTNKFSFIDNDKVVYDQFKGKRYGGSMELWNPVLFIMDLDLMKQIYIKDFDYFVNRRGLELEKNDPHMHLSLINQNGESWKDVRSKVSPTFTTGKIRRMFTIFDSSSKKMVKAIREQSQTENLFEDPNSSFAKMGKKILEQMAGKKIFKLFVMVFVPKIAELLKLKITDSDADTFFSKVIVDTLDHREKTGEKRDDFLQLMLEVRQGKIAKEDESELDSHEKNAKLKDAPSKSKLVFSDDLIIAQSLLFILGGFDTVESVLSFGVYELGINPDIQEKLYEEVKAAADENDGEFSYDIINSLEYLDMFISETLRKYPPAGRTERKSTRPYKIPDSDLTLPEGSIVTIPIYQVHHDEDYWPEPSKFDPERFTKENASKRHPFAYQPFGHGPRNCIGNRFALTEVKLALAQLVLNFKLEPNKDTVIPIKFANGANIKPDDNVSLNVQLRS</sequence>
<evidence type="ECO:0000259" key="12">
    <source>
        <dbReference type="PROSITE" id="PS51762"/>
    </source>
</evidence>
<dbReference type="GO" id="GO:0005789">
    <property type="term" value="C:endoplasmic reticulum membrane"/>
    <property type="evidence" value="ECO:0007669"/>
    <property type="project" value="UniProtKB-SubCell"/>
</dbReference>
<comment type="subcellular location">
    <subcellularLocation>
        <location evidence="3">Endoplasmic reticulum membrane</location>
        <topology evidence="3">Peripheral membrane protein</topology>
    </subcellularLocation>
    <subcellularLocation>
        <location evidence="2">Microsome membrane</location>
        <topology evidence="2">Peripheral membrane protein</topology>
    </subcellularLocation>
</comment>
<name>A0A8J2L1T0_9HEXA</name>
<gene>
    <name evidence="13" type="ORF">AFUS01_LOCUS35859</name>
</gene>
<keyword evidence="10" id="KW-0503">Monooxygenase</keyword>
<dbReference type="GO" id="GO:0004553">
    <property type="term" value="F:hydrolase activity, hydrolyzing O-glycosyl compounds"/>
    <property type="evidence" value="ECO:0007669"/>
    <property type="project" value="InterPro"/>
</dbReference>
<dbReference type="GO" id="GO:0016705">
    <property type="term" value="F:oxidoreductase activity, acting on paired donors, with incorporation or reduction of molecular oxygen"/>
    <property type="evidence" value="ECO:0007669"/>
    <property type="project" value="InterPro"/>
</dbReference>
<evidence type="ECO:0000256" key="4">
    <source>
        <dbReference type="ARBA" id="ARBA00010617"/>
    </source>
</evidence>
<dbReference type="OrthoDB" id="2789670at2759"/>
<dbReference type="GO" id="GO:0005506">
    <property type="term" value="F:iron ion binding"/>
    <property type="evidence" value="ECO:0007669"/>
    <property type="project" value="InterPro"/>
</dbReference>
<evidence type="ECO:0000256" key="2">
    <source>
        <dbReference type="ARBA" id="ARBA00004174"/>
    </source>
</evidence>
<dbReference type="CDD" id="cd11056">
    <property type="entry name" value="CYP6-like"/>
    <property type="match status" value="1"/>
</dbReference>
<dbReference type="GO" id="GO:0004497">
    <property type="term" value="F:monooxygenase activity"/>
    <property type="evidence" value="ECO:0007669"/>
    <property type="project" value="UniProtKB-KW"/>
</dbReference>
<dbReference type="InterPro" id="IPR001128">
    <property type="entry name" value="Cyt_P450"/>
</dbReference>
<comment type="cofactor">
    <cofactor evidence="1">
        <name>heme</name>
        <dbReference type="ChEBI" id="CHEBI:30413"/>
    </cofactor>
</comment>
<keyword evidence="5" id="KW-0349">Heme</keyword>
<dbReference type="Pfam" id="PF00722">
    <property type="entry name" value="Glyco_hydro_16"/>
    <property type="match status" value="1"/>
</dbReference>
<dbReference type="FunFam" id="1.10.630.10:FF:000182">
    <property type="entry name" value="Cytochrome P450 3A4"/>
    <property type="match status" value="1"/>
</dbReference>
<dbReference type="Pfam" id="PF00067">
    <property type="entry name" value="p450"/>
    <property type="match status" value="1"/>
</dbReference>
<keyword evidence="6" id="KW-0479">Metal-binding</keyword>
<evidence type="ECO:0000313" key="14">
    <source>
        <dbReference type="Proteomes" id="UP000708208"/>
    </source>
</evidence>
<keyword evidence="7" id="KW-0492">Microsome</keyword>
<dbReference type="InterPro" id="IPR050476">
    <property type="entry name" value="Insect_CytP450_Detox"/>
</dbReference>
<dbReference type="PANTHER" id="PTHR24292">
    <property type="entry name" value="CYTOCHROME P450"/>
    <property type="match status" value="1"/>
</dbReference>
<dbReference type="InterPro" id="IPR000757">
    <property type="entry name" value="Beta-glucanase-like"/>
</dbReference>
<accession>A0A8J2L1T0</accession>
<dbReference type="InterPro" id="IPR017972">
    <property type="entry name" value="Cyt_P450_CS"/>
</dbReference>
<keyword evidence="7" id="KW-0256">Endoplasmic reticulum</keyword>
<dbReference type="AlphaFoldDB" id="A0A8J2L1T0"/>
<evidence type="ECO:0000256" key="9">
    <source>
        <dbReference type="ARBA" id="ARBA00023004"/>
    </source>
</evidence>
<dbReference type="GO" id="GO:0005975">
    <property type="term" value="P:carbohydrate metabolic process"/>
    <property type="evidence" value="ECO:0007669"/>
    <property type="project" value="InterPro"/>
</dbReference>
<protein>
    <recommendedName>
        <fullName evidence="12">GH16 domain-containing protein</fullName>
    </recommendedName>
</protein>
<keyword evidence="9" id="KW-0408">Iron</keyword>
<evidence type="ECO:0000256" key="5">
    <source>
        <dbReference type="ARBA" id="ARBA00022617"/>
    </source>
</evidence>
<evidence type="ECO:0000256" key="1">
    <source>
        <dbReference type="ARBA" id="ARBA00001971"/>
    </source>
</evidence>
<evidence type="ECO:0000256" key="8">
    <source>
        <dbReference type="ARBA" id="ARBA00023002"/>
    </source>
</evidence>
<keyword evidence="11" id="KW-0472">Membrane</keyword>
<dbReference type="PROSITE" id="PS00086">
    <property type="entry name" value="CYTOCHROME_P450"/>
    <property type="match status" value="1"/>
</dbReference>
<organism evidence="13 14">
    <name type="scientific">Allacma fusca</name>
    <dbReference type="NCBI Taxonomy" id="39272"/>
    <lineage>
        <taxon>Eukaryota</taxon>
        <taxon>Metazoa</taxon>
        <taxon>Ecdysozoa</taxon>
        <taxon>Arthropoda</taxon>
        <taxon>Hexapoda</taxon>
        <taxon>Collembola</taxon>
        <taxon>Symphypleona</taxon>
        <taxon>Sminthuridae</taxon>
        <taxon>Allacma</taxon>
    </lineage>
</organism>
<feature type="domain" description="GH16" evidence="12">
    <location>
        <begin position="33"/>
        <end position="396"/>
    </location>
</feature>
<comment type="caution">
    <text evidence="13">The sequence shown here is derived from an EMBL/GenBank/DDBJ whole genome shotgun (WGS) entry which is preliminary data.</text>
</comment>
<comment type="similarity">
    <text evidence="4">Belongs to the cytochrome P450 family.</text>
</comment>
<evidence type="ECO:0000256" key="7">
    <source>
        <dbReference type="ARBA" id="ARBA00022848"/>
    </source>
</evidence>
<proteinExistence type="inferred from homology"/>
<keyword evidence="8" id="KW-0560">Oxidoreductase</keyword>
<dbReference type="GO" id="GO:0020037">
    <property type="term" value="F:heme binding"/>
    <property type="evidence" value="ECO:0007669"/>
    <property type="project" value="InterPro"/>
</dbReference>
<dbReference type="EMBL" id="CAJVCH010537449">
    <property type="protein sequence ID" value="CAG7825766.1"/>
    <property type="molecule type" value="Genomic_DNA"/>
</dbReference>
<keyword evidence="14" id="KW-1185">Reference proteome</keyword>